<evidence type="ECO:0000313" key="4">
    <source>
        <dbReference type="Proteomes" id="UP001501591"/>
    </source>
</evidence>
<evidence type="ECO:0000313" key="3">
    <source>
        <dbReference type="EMBL" id="GAA3925192.1"/>
    </source>
</evidence>
<dbReference type="RefSeq" id="WP_344817487.1">
    <property type="nucleotide sequence ID" value="NZ_BAABCP010000001.1"/>
</dbReference>
<dbReference type="Pfam" id="PF01370">
    <property type="entry name" value="Epimerase"/>
    <property type="match status" value="1"/>
</dbReference>
<dbReference type="Gene3D" id="3.40.50.720">
    <property type="entry name" value="NAD(P)-binding Rossmann-like Domain"/>
    <property type="match status" value="1"/>
</dbReference>
<comment type="caution">
    <text evidence="3">The sequence shown here is derived from an EMBL/GenBank/DDBJ whole genome shotgun (WGS) entry which is preliminary data.</text>
</comment>
<dbReference type="InterPro" id="IPR036291">
    <property type="entry name" value="NAD(P)-bd_dom_sf"/>
</dbReference>
<dbReference type="EMBL" id="BAABCP010000001">
    <property type="protein sequence ID" value="GAA3925192.1"/>
    <property type="molecule type" value="Genomic_DNA"/>
</dbReference>
<evidence type="ECO:0000259" key="2">
    <source>
        <dbReference type="Pfam" id="PF01370"/>
    </source>
</evidence>
<gene>
    <name evidence="3" type="ORF">GCM10022383_00550</name>
</gene>
<dbReference type="InterPro" id="IPR001509">
    <property type="entry name" value="Epimerase_deHydtase"/>
</dbReference>
<reference evidence="4" key="1">
    <citation type="journal article" date="2019" name="Int. J. Syst. Evol. Microbiol.">
        <title>The Global Catalogue of Microorganisms (GCM) 10K type strain sequencing project: providing services to taxonomists for standard genome sequencing and annotation.</title>
        <authorList>
            <consortium name="The Broad Institute Genomics Platform"/>
            <consortium name="The Broad Institute Genome Sequencing Center for Infectious Disease"/>
            <person name="Wu L."/>
            <person name="Ma J."/>
        </authorList>
    </citation>
    <scope>NUCLEOTIDE SEQUENCE [LARGE SCALE GENOMIC DNA]</scope>
    <source>
        <strain evidence="4">JCM 17024</strain>
    </source>
</reference>
<comment type="similarity">
    <text evidence="1">Belongs to the NAD(P)-dependent epimerase/dehydratase family.</text>
</comment>
<evidence type="ECO:0000256" key="1">
    <source>
        <dbReference type="ARBA" id="ARBA00007637"/>
    </source>
</evidence>
<dbReference type="PANTHER" id="PTHR43000">
    <property type="entry name" value="DTDP-D-GLUCOSE 4,6-DEHYDRATASE-RELATED"/>
    <property type="match status" value="1"/>
</dbReference>
<sequence length="328" mass="34942">MQEISDKRFVITGGSGLIGTRVAQTLLERGAAHVTLLDNLSLSALTHLDDLISDDRVTFVQADILDRESLTEAFDGADGVFAIAAFLVIPMSRDVRLGLNVNINGMMNVIEAARAASVGKVVFASSISVYGAAIDGLVSESSPFSSTDISPTFALYALSKLIGEQLGALYAASGGPEFSTVRFATVYGERQHERGLNALQIVKAYKAIQMGERPVIVGSGDDGHDFIYVGDAAEGMVRTMEVGRTGAAYNIATGRSLTTREAVEAVIRITGTDLRPRFVPDERGAAAPTLRESLHLDVSAAKTDLDWEAAVGIEEGIGMMISWLDRVE</sequence>
<keyword evidence="4" id="KW-1185">Reference proteome</keyword>
<feature type="domain" description="NAD-dependent epimerase/dehydratase" evidence="2">
    <location>
        <begin position="10"/>
        <end position="252"/>
    </location>
</feature>
<dbReference type="Proteomes" id="UP001501591">
    <property type="component" value="Unassembled WGS sequence"/>
</dbReference>
<accession>A0ABP7MKM9</accession>
<dbReference type="SUPFAM" id="SSF51735">
    <property type="entry name" value="NAD(P)-binding Rossmann-fold domains"/>
    <property type="match status" value="1"/>
</dbReference>
<name>A0ABP7MKM9_9MICO</name>
<organism evidence="3 4">
    <name type="scientific">Microbacterium soli</name>
    <dbReference type="NCBI Taxonomy" id="446075"/>
    <lineage>
        <taxon>Bacteria</taxon>
        <taxon>Bacillati</taxon>
        <taxon>Actinomycetota</taxon>
        <taxon>Actinomycetes</taxon>
        <taxon>Micrococcales</taxon>
        <taxon>Microbacteriaceae</taxon>
        <taxon>Microbacterium</taxon>
    </lineage>
</organism>
<proteinExistence type="inferred from homology"/>
<protein>
    <submittedName>
        <fullName evidence="3">NAD-dependent epimerase/dehydratase family protein</fullName>
    </submittedName>
</protein>